<comment type="caution">
    <text evidence="5">The sequence shown here is derived from an EMBL/GenBank/DDBJ whole genome shotgun (WGS) entry which is preliminary data.</text>
</comment>
<protein>
    <recommendedName>
        <fullName evidence="7">Protein prenylyltransferase</fullName>
    </recommendedName>
</protein>
<keyword evidence="2" id="KW-0637">Prenyltransferase</keyword>
<dbReference type="Proteomes" id="UP000298030">
    <property type="component" value="Unassembled WGS sequence"/>
</dbReference>
<keyword evidence="3" id="KW-0808">Transferase</keyword>
<gene>
    <name evidence="5" type="ORF">FA13DRAFT_1786206</name>
</gene>
<dbReference type="EMBL" id="QPFP01000003">
    <property type="protein sequence ID" value="TEB38424.1"/>
    <property type="molecule type" value="Genomic_DNA"/>
</dbReference>
<dbReference type="PANTHER" id="PTHR11129">
    <property type="entry name" value="PROTEIN FARNESYLTRANSFERASE ALPHA SUBUNIT/RAB GERANYLGERANYL TRANSFERASE ALPHA SUBUNIT"/>
    <property type="match status" value="1"/>
</dbReference>
<dbReference type="AlphaFoldDB" id="A0A4Y7TWU8"/>
<keyword evidence="6" id="KW-1185">Reference proteome</keyword>
<dbReference type="Gene3D" id="1.25.40.120">
    <property type="entry name" value="Protein prenylyltransferase"/>
    <property type="match status" value="1"/>
</dbReference>
<dbReference type="Pfam" id="PF01239">
    <property type="entry name" value="PPTA"/>
    <property type="match status" value="1"/>
</dbReference>
<evidence type="ECO:0008006" key="7">
    <source>
        <dbReference type="Google" id="ProtNLM"/>
    </source>
</evidence>
<name>A0A4Y7TWU8_COPMI</name>
<dbReference type="PANTHER" id="PTHR11129:SF3">
    <property type="entry name" value="PROTEIN PRENYLTRANSFERASE ALPHA SUBUNIT REPEAT-CONTAINING PROTEIN 1"/>
    <property type="match status" value="1"/>
</dbReference>
<dbReference type="OrthoDB" id="1924260at2759"/>
<reference evidence="5 6" key="1">
    <citation type="journal article" date="2019" name="Nat. Ecol. Evol.">
        <title>Megaphylogeny resolves global patterns of mushroom evolution.</title>
        <authorList>
            <person name="Varga T."/>
            <person name="Krizsan K."/>
            <person name="Foldi C."/>
            <person name="Dima B."/>
            <person name="Sanchez-Garcia M."/>
            <person name="Sanchez-Ramirez S."/>
            <person name="Szollosi G.J."/>
            <person name="Szarkandi J.G."/>
            <person name="Papp V."/>
            <person name="Albert L."/>
            <person name="Andreopoulos W."/>
            <person name="Angelini C."/>
            <person name="Antonin V."/>
            <person name="Barry K.W."/>
            <person name="Bougher N.L."/>
            <person name="Buchanan P."/>
            <person name="Buyck B."/>
            <person name="Bense V."/>
            <person name="Catcheside P."/>
            <person name="Chovatia M."/>
            <person name="Cooper J."/>
            <person name="Damon W."/>
            <person name="Desjardin D."/>
            <person name="Finy P."/>
            <person name="Geml J."/>
            <person name="Haridas S."/>
            <person name="Hughes K."/>
            <person name="Justo A."/>
            <person name="Karasinski D."/>
            <person name="Kautmanova I."/>
            <person name="Kiss B."/>
            <person name="Kocsube S."/>
            <person name="Kotiranta H."/>
            <person name="LaButti K.M."/>
            <person name="Lechner B.E."/>
            <person name="Liimatainen K."/>
            <person name="Lipzen A."/>
            <person name="Lukacs Z."/>
            <person name="Mihaltcheva S."/>
            <person name="Morgado L.N."/>
            <person name="Niskanen T."/>
            <person name="Noordeloos M.E."/>
            <person name="Ohm R.A."/>
            <person name="Ortiz-Santana B."/>
            <person name="Ovrebo C."/>
            <person name="Racz N."/>
            <person name="Riley R."/>
            <person name="Savchenko A."/>
            <person name="Shiryaev A."/>
            <person name="Soop K."/>
            <person name="Spirin V."/>
            <person name="Szebenyi C."/>
            <person name="Tomsovsky M."/>
            <person name="Tulloss R.E."/>
            <person name="Uehling J."/>
            <person name="Grigoriev I.V."/>
            <person name="Vagvolgyi C."/>
            <person name="Papp T."/>
            <person name="Martin F.M."/>
            <person name="Miettinen O."/>
            <person name="Hibbett D.S."/>
            <person name="Nagy L.G."/>
        </authorList>
    </citation>
    <scope>NUCLEOTIDE SEQUENCE [LARGE SCALE GENOMIC DNA]</scope>
    <source>
        <strain evidence="5 6">FP101781</strain>
    </source>
</reference>
<comment type="similarity">
    <text evidence="1">Belongs to the protein prenyltransferase subunit alpha family.</text>
</comment>
<dbReference type="SUPFAM" id="SSF48439">
    <property type="entry name" value="Protein prenylyltransferase"/>
    <property type="match status" value="1"/>
</dbReference>
<keyword evidence="4" id="KW-0677">Repeat</keyword>
<dbReference type="GO" id="GO:0008318">
    <property type="term" value="F:protein prenyltransferase activity"/>
    <property type="evidence" value="ECO:0007669"/>
    <property type="project" value="InterPro"/>
</dbReference>
<evidence type="ECO:0000256" key="1">
    <source>
        <dbReference type="ARBA" id="ARBA00006734"/>
    </source>
</evidence>
<proteinExistence type="inferred from homology"/>
<sequence>MSNPQIILEKLGEVLDRDLTSIEIIPGDWSHWASTAASPEPTPSSSFPFLLVEGNLGVPHKVAHRLYIDAANFPRREEACAWDEAEVSTVLQKTAIILIVNPAHQTALNTRKTLINQRRYAADKELRFAELLLRGIKACAKESALWTHRRWCLHYIHGPISDHTDTAHTPSLAQSPLAPFLPPEAVPCEFATVKEAVTIYPRSYHAWAHWRYVFDLSCALIASTSAPIEERQAYSKVVVEEFRGLRKWIETHTTDTSAVHHLVTSLPSLWGLTSSNSVSSDARESMATESSPSKLAKEAWCLLSAFQPHRETNWIYLRSLLVFLPAEERRVYSERMSNLDVPWAKIGRTYDHIMPPLNN</sequence>
<evidence type="ECO:0000313" key="6">
    <source>
        <dbReference type="Proteomes" id="UP000298030"/>
    </source>
</evidence>
<evidence type="ECO:0000256" key="4">
    <source>
        <dbReference type="ARBA" id="ARBA00022737"/>
    </source>
</evidence>
<evidence type="ECO:0000313" key="5">
    <source>
        <dbReference type="EMBL" id="TEB38424.1"/>
    </source>
</evidence>
<dbReference type="GO" id="GO:0005737">
    <property type="term" value="C:cytoplasm"/>
    <property type="evidence" value="ECO:0007669"/>
    <property type="project" value="TreeGrafter"/>
</dbReference>
<organism evidence="5 6">
    <name type="scientific">Coprinellus micaceus</name>
    <name type="common">Glistening ink-cap mushroom</name>
    <name type="synonym">Coprinus micaceus</name>
    <dbReference type="NCBI Taxonomy" id="71717"/>
    <lineage>
        <taxon>Eukaryota</taxon>
        <taxon>Fungi</taxon>
        <taxon>Dikarya</taxon>
        <taxon>Basidiomycota</taxon>
        <taxon>Agaricomycotina</taxon>
        <taxon>Agaricomycetes</taxon>
        <taxon>Agaricomycetidae</taxon>
        <taxon>Agaricales</taxon>
        <taxon>Agaricineae</taxon>
        <taxon>Psathyrellaceae</taxon>
        <taxon>Coprinellus</taxon>
    </lineage>
</organism>
<dbReference type="InterPro" id="IPR002088">
    <property type="entry name" value="Prenyl_trans_a"/>
</dbReference>
<accession>A0A4Y7TWU8</accession>
<evidence type="ECO:0000256" key="3">
    <source>
        <dbReference type="ARBA" id="ARBA00022679"/>
    </source>
</evidence>
<evidence type="ECO:0000256" key="2">
    <source>
        <dbReference type="ARBA" id="ARBA00022602"/>
    </source>
</evidence>